<dbReference type="AlphaFoldDB" id="A0A485NXY8"/>
<evidence type="ECO:0000256" key="1">
    <source>
        <dbReference type="ARBA" id="ARBA00022884"/>
    </source>
</evidence>
<dbReference type="PANTHER" id="PTHR48026">
    <property type="entry name" value="HOMOLOGOUS TO DROSOPHILA SQD (SQUID) PROTEIN"/>
    <property type="match status" value="1"/>
</dbReference>
<dbReference type="GO" id="GO:0000398">
    <property type="term" value="P:mRNA splicing, via spliceosome"/>
    <property type="evidence" value="ECO:0007669"/>
    <property type="project" value="TreeGrafter"/>
</dbReference>
<evidence type="ECO:0000313" key="4">
    <source>
        <dbReference type="Proteomes" id="UP000386466"/>
    </source>
</evidence>
<evidence type="ECO:0000313" key="3">
    <source>
        <dbReference type="EMBL" id="VFV36964.1"/>
    </source>
</evidence>
<feature type="non-terminal residue" evidence="3">
    <location>
        <position position="1"/>
    </location>
</feature>
<protein>
    <submittedName>
        <fullName evidence="3">Heterogeneous nuclear</fullName>
    </submittedName>
</protein>
<accession>A0A485NXY8</accession>
<evidence type="ECO:0000256" key="2">
    <source>
        <dbReference type="SAM" id="MobiDB-lite"/>
    </source>
</evidence>
<dbReference type="Proteomes" id="UP000386466">
    <property type="component" value="Unassembled WGS sequence"/>
</dbReference>
<feature type="compositionally biased region" description="Gly residues" evidence="2">
    <location>
        <begin position="35"/>
        <end position="54"/>
    </location>
</feature>
<organism evidence="3 4">
    <name type="scientific">Lynx pardinus</name>
    <name type="common">Iberian lynx</name>
    <name type="synonym">Felis pardina</name>
    <dbReference type="NCBI Taxonomy" id="191816"/>
    <lineage>
        <taxon>Eukaryota</taxon>
        <taxon>Metazoa</taxon>
        <taxon>Chordata</taxon>
        <taxon>Craniata</taxon>
        <taxon>Vertebrata</taxon>
        <taxon>Euteleostomi</taxon>
        <taxon>Mammalia</taxon>
        <taxon>Eutheria</taxon>
        <taxon>Laurasiatheria</taxon>
        <taxon>Carnivora</taxon>
        <taxon>Feliformia</taxon>
        <taxon>Felidae</taxon>
        <taxon>Felinae</taxon>
        <taxon>Lynx</taxon>
    </lineage>
</organism>
<name>A0A485NXY8_LYNPA</name>
<dbReference type="EMBL" id="CAAGRJ010023555">
    <property type="protein sequence ID" value="VFV36964.1"/>
    <property type="molecule type" value="Genomic_DNA"/>
</dbReference>
<dbReference type="GO" id="GO:0003730">
    <property type="term" value="F:mRNA 3'-UTR binding"/>
    <property type="evidence" value="ECO:0007669"/>
    <property type="project" value="TreeGrafter"/>
</dbReference>
<reference evidence="3 4" key="1">
    <citation type="submission" date="2019-01" db="EMBL/GenBank/DDBJ databases">
        <authorList>
            <person name="Alioto T."/>
            <person name="Alioto T."/>
        </authorList>
    </citation>
    <scope>NUCLEOTIDE SEQUENCE [LARGE SCALE GENOMIC DNA]</scope>
</reference>
<feature type="non-terminal residue" evidence="3">
    <location>
        <position position="65"/>
    </location>
</feature>
<dbReference type="GO" id="GO:0071013">
    <property type="term" value="C:catalytic step 2 spliceosome"/>
    <property type="evidence" value="ECO:0007669"/>
    <property type="project" value="TreeGrafter"/>
</dbReference>
<keyword evidence="4" id="KW-1185">Reference proteome</keyword>
<feature type="region of interest" description="Disordered" evidence="2">
    <location>
        <begin position="21"/>
        <end position="65"/>
    </location>
</feature>
<proteinExistence type="predicted"/>
<keyword evidence="1" id="KW-0694">RNA-binding</keyword>
<dbReference type="PANTHER" id="PTHR48026:SF2">
    <property type="entry name" value="HETEROGENEOUS NUCLEAR RIBONUCLEOPROTEIN A1-RELATED"/>
    <property type="match status" value="1"/>
</dbReference>
<gene>
    <name evidence="3" type="ORF">LYPA_23C007013</name>
</gene>
<sequence>KTIIQKHHTVNGHNCEVREVLSKQEMAGASSSQGGQSGSGSFGGGFGGGFGGSDNLGRGRNISRR</sequence>